<dbReference type="PANTHER" id="PTHR22936">
    <property type="entry name" value="RHOMBOID-RELATED"/>
    <property type="match status" value="1"/>
</dbReference>
<feature type="transmembrane region" description="Helical" evidence="14">
    <location>
        <begin position="307"/>
        <end position="327"/>
    </location>
</feature>
<keyword evidence="7" id="KW-0808">Transferase</keyword>
<dbReference type="InterPro" id="IPR013083">
    <property type="entry name" value="Znf_RING/FYVE/PHD"/>
</dbReference>
<feature type="region of interest" description="Disordered" evidence="15">
    <location>
        <begin position="207"/>
        <end position="240"/>
    </location>
</feature>
<feature type="domain" description="U-box" evidence="16">
    <location>
        <begin position="88"/>
        <end position="163"/>
    </location>
</feature>
<evidence type="ECO:0000256" key="5">
    <source>
        <dbReference type="ARBA" id="ARBA00009045"/>
    </source>
</evidence>
<dbReference type="SUPFAM" id="SSF57850">
    <property type="entry name" value="RING/U-box"/>
    <property type="match status" value="1"/>
</dbReference>
<evidence type="ECO:0000256" key="14">
    <source>
        <dbReference type="RuleBase" id="RU362115"/>
    </source>
</evidence>
<dbReference type="InterPro" id="IPR022764">
    <property type="entry name" value="Peptidase_S54_rhomboid_dom"/>
</dbReference>
<dbReference type="Pfam" id="PF04564">
    <property type="entry name" value="U-box"/>
    <property type="match status" value="1"/>
</dbReference>
<keyword evidence="10 14" id="KW-0378">Hydrolase</keyword>
<name>A0AAW1P0Y4_9CHLO</name>
<dbReference type="FunFam" id="3.30.40.10:FF:000442">
    <property type="entry name" value="RING-type E3 ubiquitin transferase"/>
    <property type="match status" value="1"/>
</dbReference>
<feature type="transmembrane region" description="Helical" evidence="14">
    <location>
        <begin position="402"/>
        <end position="422"/>
    </location>
</feature>
<feature type="transmembrane region" description="Helical" evidence="14">
    <location>
        <begin position="428"/>
        <end position="449"/>
    </location>
</feature>
<evidence type="ECO:0000256" key="4">
    <source>
        <dbReference type="ARBA" id="ARBA00004906"/>
    </source>
</evidence>
<evidence type="ECO:0000256" key="12">
    <source>
        <dbReference type="ARBA" id="ARBA00022989"/>
    </source>
</evidence>
<keyword evidence="11 14" id="KW-0720">Serine protease</keyword>
<comment type="pathway">
    <text evidence="4">Protein modification; protein ubiquitination.</text>
</comment>
<evidence type="ECO:0000256" key="2">
    <source>
        <dbReference type="ARBA" id="ARBA00000900"/>
    </source>
</evidence>
<dbReference type="GO" id="GO:0006508">
    <property type="term" value="P:proteolysis"/>
    <property type="evidence" value="ECO:0007669"/>
    <property type="project" value="UniProtKB-KW"/>
</dbReference>
<evidence type="ECO:0000256" key="13">
    <source>
        <dbReference type="ARBA" id="ARBA00023136"/>
    </source>
</evidence>
<comment type="similarity">
    <text evidence="5 14">Belongs to the peptidase S54 family.</text>
</comment>
<dbReference type="AlphaFoldDB" id="A0AAW1P0Y4"/>
<protein>
    <recommendedName>
        <fullName evidence="14">RHOMBOID-like protein</fullName>
        <ecNumber evidence="14">3.4.21.105</ecNumber>
    </recommendedName>
</protein>
<dbReference type="EMBL" id="JALJOQ010000059">
    <property type="protein sequence ID" value="KAK9803436.1"/>
    <property type="molecule type" value="Genomic_DNA"/>
</dbReference>
<keyword evidence="13 14" id="KW-0472">Membrane</keyword>
<dbReference type="Gene3D" id="1.20.1540.10">
    <property type="entry name" value="Rhomboid-like"/>
    <property type="match status" value="1"/>
</dbReference>
<reference evidence="17 18" key="1">
    <citation type="journal article" date="2024" name="Nat. Commun.">
        <title>Phylogenomics reveals the evolutionary origins of lichenization in chlorophyte algae.</title>
        <authorList>
            <person name="Puginier C."/>
            <person name="Libourel C."/>
            <person name="Otte J."/>
            <person name="Skaloud P."/>
            <person name="Haon M."/>
            <person name="Grisel S."/>
            <person name="Petersen M."/>
            <person name="Berrin J.G."/>
            <person name="Delaux P.M."/>
            <person name="Dal Grande F."/>
            <person name="Keller J."/>
        </authorList>
    </citation>
    <scope>NUCLEOTIDE SEQUENCE [LARGE SCALE GENOMIC DNA]</scope>
    <source>
        <strain evidence="17 18">SAG 2036</strain>
    </source>
</reference>
<comment type="caution">
    <text evidence="14">Lacks conserved residue(s) required for the propagation of feature annotation.</text>
</comment>
<dbReference type="GO" id="GO:0004252">
    <property type="term" value="F:serine-type endopeptidase activity"/>
    <property type="evidence" value="ECO:0007669"/>
    <property type="project" value="InterPro"/>
</dbReference>
<evidence type="ECO:0000259" key="16">
    <source>
        <dbReference type="PROSITE" id="PS51698"/>
    </source>
</evidence>
<dbReference type="Proteomes" id="UP001465755">
    <property type="component" value="Unassembled WGS sequence"/>
</dbReference>
<proteinExistence type="inferred from homology"/>
<dbReference type="PANTHER" id="PTHR22936:SF69">
    <property type="entry name" value="RHOMBOID-LIKE PROTEIN"/>
    <property type="match status" value="1"/>
</dbReference>
<dbReference type="SMART" id="SM00504">
    <property type="entry name" value="Ubox"/>
    <property type="match status" value="1"/>
</dbReference>
<dbReference type="SUPFAM" id="SSF144091">
    <property type="entry name" value="Rhomboid-like"/>
    <property type="match status" value="1"/>
</dbReference>
<keyword evidence="8 14" id="KW-0812">Transmembrane</keyword>
<accession>A0AAW1P0Y4</accession>
<feature type="transmembrane region" description="Helical" evidence="14">
    <location>
        <begin position="249"/>
        <end position="268"/>
    </location>
</feature>
<comment type="caution">
    <text evidence="17">The sequence shown here is derived from an EMBL/GenBank/DDBJ whole genome shotgun (WGS) entry which is preliminary data.</text>
</comment>
<evidence type="ECO:0000256" key="8">
    <source>
        <dbReference type="ARBA" id="ARBA00022692"/>
    </source>
</evidence>
<feature type="compositionally biased region" description="Basic residues" evidence="15">
    <location>
        <begin position="223"/>
        <end position="240"/>
    </location>
</feature>
<dbReference type="CDD" id="cd16664">
    <property type="entry name" value="RING-Ubox_PUB"/>
    <property type="match status" value="1"/>
</dbReference>
<keyword evidence="6 14" id="KW-0645">Protease</keyword>
<evidence type="ECO:0000256" key="3">
    <source>
        <dbReference type="ARBA" id="ARBA00004141"/>
    </source>
</evidence>
<keyword evidence="18" id="KW-1185">Reference proteome</keyword>
<evidence type="ECO:0000256" key="1">
    <source>
        <dbReference type="ARBA" id="ARBA00000156"/>
    </source>
</evidence>
<keyword evidence="12 14" id="KW-1133">Transmembrane helix</keyword>
<dbReference type="InterPro" id="IPR045210">
    <property type="entry name" value="RING-Ubox_PUB"/>
</dbReference>
<dbReference type="PROSITE" id="PS51698">
    <property type="entry name" value="U_BOX"/>
    <property type="match status" value="1"/>
</dbReference>
<dbReference type="InterPro" id="IPR003613">
    <property type="entry name" value="Ubox_domain"/>
</dbReference>
<dbReference type="GO" id="GO:0061630">
    <property type="term" value="F:ubiquitin protein ligase activity"/>
    <property type="evidence" value="ECO:0007669"/>
    <property type="project" value="UniProtKB-EC"/>
</dbReference>
<dbReference type="GO" id="GO:0016020">
    <property type="term" value="C:membrane"/>
    <property type="evidence" value="ECO:0007669"/>
    <property type="project" value="UniProtKB-SubCell"/>
</dbReference>
<comment type="catalytic activity">
    <reaction evidence="2">
        <text>S-ubiquitinyl-[E2 ubiquitin-conjugating enzyme]-L-cysteine + [acceptor protein]-L-lysine = [E2 ubiquitin-conjugating enzyme]-L-cysteine + N(6)-ubiquitinyl-[acceptor protein]-L-lysine.</text>
        <dbReference type="EC" id="2.3.2.27"/>
    </reaction>
</comment>
<evidence type="ECO:0000256" key="7">
    <source>
        <dbReference type="ARBA" id="ARBA00022679"/>
    </source>
</evidence>
<dbReference type="EC" id="3.4.21.105" evidence="14"/>
<evidence type="ECO:0000313" key="17">
    <source>
        <dbReference type="EMBL" id="KAK9803436.1"/>
    </source>
</evidence>
<evidence type="ECO:0000256" key="11">
    <source>
        <dbReference type="ARBA" id="ARBA00022825"/>
    </source>
</evidence>
<gene>
    <name evidence="17" type="ORF">WJX73_000731</name>
</gene>
<dbReference type="GO" id="GO:0016567">
    <property type="term" value="P:protein ubiquitination"/>
    <property type="evidence" value="ECO:0007669"/>
    <property type="project" value="InterPro"/>
</dbReference>
<evidence type="ECO:0000256" key="9">
    <source>
        <dbReference type="ARBA" id="ARBA00022786"/>
    </source>
</evidence>
<comment type="function">
    <text evidence="14">Serine protease involved in intramembrane proteolysis.</text>
</comment>
<feature type="transmembrane region" description="Helical" evidence="14">
    <location>
        <begin position="339"/>
        <end position="363"/>
    </location>
</feature>
<feature type="transmembrane region" description="Helical" evidence="14">
    <location>
        <begin position="470"/>
        <end position="496"/>
    </location>
</feature>
<evidence type="ECO:0000313" key="18">
    <source>
        <dbReference type="Proteomes" id="UP001465755"/>
    </source>
</evidence>
<organism evidence="17 18">
    <name type="scientific">Symbiochloris irregularis</name>
    <dbReference type="NCBI Taxonomy" id="706552"/>
    <lineage>
        <taxon>Eukaryota</taxon>
        <taxon>Viridiplantae</taxon>
        <taxon>Chlorophyta</taxon>
        <taxon>core chlorophytes</taxon>
        <taxon>Trebouxiophyceae</taxon>
        <taxon>Trebouxiales</taxon>
        <taxon>Trebouxiaceae</taxon>
        <taxon>Symbiochloris</taxon>
    </lineage>
</organism>
<comment type="catalytic activity">
    <reaction evidence="1 14">
        <text>Cleaves type-1 transmembrane domains using a catalytic dyad composed of serine and histidine that are contributed by different transmembrane domains.</text>
        <dbReference type="EC" id="3.4.21.105"/>
    </reaction>
</comment>
<comment type="subcellular location">
    <subcellularLocation>
        <location evidence="3 14">Membrane</location>
        <topology evidence="3 14">Multi-pass membrane protein</topology>
    </subcellularLocation>
</comment>
<dbReference type="Gene3D" id="3.30.40.10">
    <property type="entry name" value="Zinc/RING finger domain, C3HC4 (zinc finger)"/>
    <property type="match status" value="1"/>
</dbReference>
<dbReference type="InterPro" id="IPR002610">
    <property type="entry name" value="Peptidase_S54_rhomboid-like"/>
</dbReference>
<evidence type="ECO:0000256" key="15">
    <source>
        <dbReference type="SAM" id="MobiDB-lite"/>
    </source>
</evidence>
<dbReference type="InterPro" id="IPR035952">
    <property type="entry name" value="Rhomboid-like_sf"/>
</dbReference>
<sequence length="654" mass="70241">MPRTLDSTPSAPLAEQLAPVSSGVPLLDDYTLSSACSAEKLNSQAGLVGDVVRKAHGDPALTSSWLQELGAQEGNEKIDLDIAAADHGAPNLFFCPISHALMRDPVQLCTGQTFERASIEEWIKRGHSTCPCTGQNLDHPINLTPNYALRSCIESWAEANAVWLLVPDGHLKPLEDGDKMPTLRQEAPSHDRDLALAIRLQEEELSHAHAQRRAPAAHPQPHAPHRDRHRSRGRAHSRPRRRRTWPLQLMLYAMTIACLALTLVAFGLNSWQVENLHDNPLIGAGAPALRKLGCKATDKIVEPSNQWWRILSSAFIPSGVLALFAVVESLWTFALHLEAVVRGVPALTIGGLYLVGSIAGGLASANLATTRDSCGASAGVCTLLGAMWVEHFINRGMYRHRFLTFLLLVINTALFIILGFIPLSGDNFYQLVAMGCGAVLAPAILRIEAGDGRQARGSRRSRRQGPRRGCALRCAKLLGGVTVVALLALGIVGLAASHAREGDTCSWCQHFACIDTRWWQCAPQDVGGPTCVFTPHANNGTATVLCPSGESRTAPMSSQALPNSSTLIGMCRSFCGADTSSASAPQTSVIRAAPSGPSDDFQAQAPICCRQHLASHHRLLQPQRPHNLAAVMLNQRMATPAHSRGAGASAMLHG</sequence>
<keyword evidence="9" id="KW-0833">Ubl conjugation pathway</keyword>
<evidence type="ECO:0000256" key="10">
    <source>
        <dbReference type="ARBA" id="ARBA00022801"/>
    </source>
</evidence>
<dbReference type="Pfam" id="PF01694">
    <property type="entry name" value="Rhomboid"/>
    <property type="match status" value="1"/>
</dbReference>
<evidence type="ECO:0000256" key="6">
    <source>
        <dbReference type="ARBA" id="ARBA00022670"/>
    </source>
</evidence>